<gene>
    <name evidence="2" type="ORF">PLEOSDRAFT_1063011</name>
</gene>
<evidence type="ECO:0008006" key="4">
    <source>
        <dbReference type="Google" id="ProtNLM"/>
    </source>
</evidence>
<feature type="region of interest" description="Disordered" evidence="1">
    <location>
        <begin position="1"/>
        <end position="20"/>
    </location>
</feature>
<dbReference type="AlphaFoldDB" id="A0A067P5A0"/>
<dbReference type="PANTHER" id="PTHR42107">
    <property type="entry name" value="YALI0D24453P"/>
    <property type="match status" value="1"/>
</dbReference>
<feature type="region of interest" description="Disordered" evidence="1">
    <location>
        <begin position="308"/>
        <end position="427"/>
    </location>
</feature>
<evidence type="ECO:0000313" key="3">
    <source>
        <dbReference type="Proteomes" id="UP000027073"/>
    </source>
</evidence>
<name>A0A067P5A0_PLEO1</name>
<dbReference type="HOGENOM" id="CLU_035260_1_0_1"/>
<dbReference type="EMBL" id="KL198006">
    <property type="protein sequence ID" value="KDQ31071.1"/>
    <property type="molecule type" value="Genomic_DNA"/>
</dbReference>
<protein>
    <recommendedName>
        <fullName evidence="4">WHIM1 domain-containing protein</fullName>
    </recommendedName>
</protein>
<accession>A0A067P5A0</accession>
<dbReference type="Proteomes" id="UP000027073">
    <property type="component" value="Unassembled WGS sequence"/>
</dbReference>
<feature type="region of interest" description="Disordered" evidence="1">
    <location>
        <begin position="492"/>
        <end position="535"/>
    </location>
</feature>
<dbReference type="STRING" id="1137138.A0A067P5A0"/>
<organism evidence="2 3">
    <name type="scientific">Pleurotus ostreatus (strain PC15)</name>
    <name type="common">Oyster mushroom</name>
    <dbReference type="NCBI Taxonomy" id="1137138"/>
    <lineage>
        <taxon>Eukaryota</taxon>
        <taxon>Fungi</taxon>
        <taxon>Dikarya</taxon>
        <taxon>Basidiomycota</taxon>
        <taxon>Agaricomycotina</taxon>
        <taxon>Agaricomycetes</taxon>
        <taxon>Agaricomycetidae</taxon>
        <taxon>Agaricales</taxon>
        <taxon>Pleurotineae</taxon>
        <taxon>Pleurotaceae</taxon>
        <taxon>Pleurotus</taxon>
    </lineage>
</organism>
<dbReference type="VEuPathDB" id="FungiDB:PLEOSDRAFT_1063011"/>
<sequence>MAAAPAQEKKPHICPPSTATHPSDRWETMFVYSFICKFTNLRGKVEGLESPMDLEAALLSPEASPILVDILGRFIRNLRPQTRNIGVDHISSTISTVMAEYFKSSERSVFWDDALKMNVDPFHNLPGGFFAGDWDFKLKILRQLVELQLCHSPEIKATIDHAWGVVHNKHKKKDSAAANGDPDYKTQDGIQLIPIGQDMHRKRFWVIDDSPRLYVSTNPWKMSATFQAVSSSKEEYLAILESLKEIAPKELKKGERRSKLEQNHIALVAALEARIPAIDTELARVSRVRKRIENKRNFTMLSELRETRTRRQTRRPDYVYSNDVVSDDDADEYVDRGDENYDEEFEADDFLNFRSDTPNGQGSRHSARSTATRRSTRTAAKNVNGKREAEPDAWEWRGERRSTRRLAHASTSSDPEPPYKRAKTEDSVVSTNSVGGISSASMASANDANGIKVKKNGAAAVKPTEVALEQVAGRKRSKFWYYAVEPIPNAPTTNDPGGVDAAANGVDTAQPLANGVNGDTHVSSPPPPTRVEENKAISMEVCPSTAPVVGS</sequence>
<dbReference type="OrthoDB" id="205403at2759"/>
<feature type="compositionally biased region" description="Basic and acidic residues" evidence="1">
    <location>
        <begin position="385"/>
        <end position="401"/>
    </location>
</feature>
<dbReference type="InParanoid" id="A0A067P5A0"/>
<feature type="compositionally biased region" description="Acidic residues" evidence="1">
    <location>
        <begin position="340"/>
        <end position="349"/>
    </location>
</feature>
<feature type="compositionally biased region" description="Low complexity" evidence="1">
    <location>
        <begin position="368"/>
        <end position="380"/>
    </location>
</feature>
<proteinExistence type="predicted"/>
<feature type="compositionally biased region" description="Basic and acidic residues" evidence="1">
    <location>
        <begin position="417"/>
        <end position="426"/>
    </location>
</feature>
<feature type="compositionally biased region" description="Basic and acidic residues" evidence="1">
    <location>
        <begin position="308"/>
        <end position="317"/>
    </location>
</feature>
<dbReference type="PANTHER" id="PTHR42107:SF1">
    <property type="entry name" value="WHIM1 DOMAIN-CONTAINING PROTEIN"/>
    <property type="match status" value="1"/>
</dbReference>
<evidence type="ECO:0000256" key="1">
    <source>
        <dbReference type="SAM" id="MobiDB-lite"/>
    </source>
</evidence>
<reference evidence="3" key="1">
    <citation type="journal article" date="2014" name="Proc. Natl. Acad. Sci. U.S.A.">
        <title>Extensive sampling of basidiomycete genomes demonstrates inadequacy of the white-rot/brown-rot paradigm for wood decay fungi.</title>
        <authorList>
            <person name="Riley R."/>
            <person name="Salamov A.A."/>
            <person name="Brown D.W."/>
            <person name="Nagy L.G."/>
            <person name="Floudas D."/>
            <person name="Held B.W."/>
            <person name="Levasseur A."/>
            <person name="Lombard V."/>
            <person name="Morin E."/>
            <person name="Otillar R."/>
            <person name="Lindquist E.A."/>
            <person name="Sun H."/>
            <person name="LaButti K.M."/>
            <person name="Schmutz J."/>
            <person name="Jabbour D."/>
            <person name="Luo H."/>
            <person name="Baker S.E."/>
            <person name="Pisabarro A.G."/>
            <person name="Walton J.D."/>
            <person name="Blanchette R.A."/>
            <person name="Henrissat B."/>
            <person name="Martin F."/>
            <person name="Cullen D."/>
            <person name="Hibbett D.S."/>
            <person name="Grigoriev I.V."/>
        </authorList>
    </citation>
    <scope>NUCLEOTIDE SEQUENCE [LARGE SCALE GENOMIC DNA]</scope>
    <source>
        <strain evidence="3">PC15</strain>
    </source>
</reference>
<evidence type="ECO:0000313" key="2">
    <source>
        <dbReference type="EMBL" id="KDQ31071.1"/>
    </source>
</evidence>